<dbReference type="RefSeq" id="WP_099618941.1">
    <property type="nucleotide sequence ID" value="NZ_KZ319341.1"/>
</dbReference>
<reference evidence="1 2" key="1">
    <citation type="submission" date="2017-09" db="EMBL/GenBank/DDBJ databases">
        <title>The draft genome sequences of Marinobacter guineae M3B.</title>
        <authorList>
            <person name="Cao J."/>
        </authorList>
    </citation>
    <scope>NUCLEOTIDE SEQUENCE [LARGE SCALE GENOMIC DNA]</scope>
    <source>
        <strain evidence="1 2">M3B</strain>
    </source>
</reference>
<dbReference type="OrthoDB" id="9955456at2"/>
<name>A0A2G1VBR0_9GAMM</name>
<sequence length="86" mass="10030">MTSDEFAKRFQSHPLGWNFQNLETTESIENLEKTVSITEGILFLLEYQGDITETEYEFLREALQGNAQRNIRRIEKTNSSGTKTRQ</sequence>
<dbReference type="EMBL" id="NTFI01000005">
    <property type="protein sequence ID" value="PHQ24164.1"/>
    <property type="molecule type" value="Genomic_DNA"/>
</dbReference>
<comment type="caution">
    <text evidence="1">The sequence shown here is derived from an EMBL/GenBank/DDBJ whole genome shotgun (WGS) entry which is preliminary data.</text>
</comment>
<evidence type="ECO:0000313" key="1">
    <source>
        <dbReference type="EMBL" id="PHQ24164.1"/>
    </source>
</evidence>
<organism evidence="1 2">
    <name type="scientific">Marinobacter guineae</name>
    <dbReference type="NCBI Taxonomy" id="432303"/>
    <lineage>
        <taxon>Bacteria</taxon>
        <taxon>Pseudomonadati</taxon>
        <taxon>Pseudomonadota</taxon>
        <taxon>Gammaproteobacteria</taxon>
        <taxon>Pseudomonadales</taxon>
        <taxon>Marinobacteraceae</taxon>
        <taxon>Marinobacter</taxon>
    </lineage>
</organism>
<proteinExistence type="predicted"/>
<dbReference type="AlphaFoldDB" id="A0A2G1VBR0"/>
<keyword evidence="2" id="KW-1185">Reference proteome</keyword>
<evidence type="ECO:0000313" key="2">
    <source>
        <dbReference type="Proteomes" id="UP000229044"/>
    </source>
</evidence>
<gene>
    <name evidence="1" type="ORF">CLH62_14615</name>
</gene>
<accession>A0A2G1VBR0</accession>
<protein>
    <submittedName>
        <fullName evidence="1">Uncharacterized protein</fullName>
    </submittedName>
</protein>
<dbReference type="Proteomes" id="UP000229044">
    <property type="component" value="Unassembled WGS sequence"/>
</dbReference>